<dbReference type="AlphaFoldDB" id="A3VE17"/>
<dbReference type="Proteomes" id="UP000002931">
    <property type="component" value="Unassembled WGS sequence"/>
</dbReference>
<keyword evidence="1" id="KW-0812">Transmembrane</keyword>
<evidence type="ECO:0000313" key="2">
    <source>
        <dbReference type="EMBL" id="EAQ13756.1"/>
    </source>
</evidence>
<protein>
    <submittedName>
        <fullName evidence="2">Uncharacterized protein</fullName>
    </submittedName>
</protein>
<evidence type="ECO:0000313" key="3">
    <source>
        <dbReference type="Proteomes" id="UP000002931"/>
    </source>
</evidence>
<keyword evidence="3" id="KW-1185">Reference proteome</keyword>
<accession>A3VE17</accession>
<evidence type="ECO:0000256" key="1">
    <source>
        <dbReference type="SAM" id="Phobius"/>
    </source>
</evidence>
<proteinExistence type="predicted"/>
<dbReference type="EMBL" id="AAMT01000004">
    <property type="protein sequence ID" value="EAQ13756.1"/>
    <property type="molecule type" value="Genomic_DNA"/>
</dbReference>
<reference evidence="2 3" key="1">
    <citation type="journal article" date="2010" name="J. Bacteriol.">
        <title>Genome sequences of Pelagibaca bermudensis HTCC2601T and Maritimibacter alkaliphilus HTCC2654T, the type strains of two marine Roseobacter genera.</title>
        <authorList>
            <person name="Thrash J.C."/>
            <person name="Cho J.C."/>
            <person name="Ferriera S."/>
            <person name="Johnson J."/>
            <person name="Vergin K.L."/>
            <person name="Giovannoni S.J."/>
        </authorList>
    </citation>
    <scope>NUCLEOTIDE SEQUENCE [LARGE SCALE GENOMIC DNA]</scope>
    <source>
        <strain evidence="2 3">HTCC2654</strain>
    </source>
</reference>
<gene>
    <name evidence="2" type="ORF">RB2654_03544</name>
</gene>
<keyword evidence="1" id="KW-1133">Transmembrane helix</keyword>
<dbReference type="STRING" id="314271.RB2654_03544"/>
<feature type="transmembrane region" description="Helical" evidence="1">
    <location>
        <begin position="24"/>
        <end position="46"/>
    </location>
</feature>
<keyword evidence="1" id="KW-0472">Membrane</keyword>
<dbReference type="HOGENOM" id="CLU_3137438_0_0_5"/>
<dbReference type="RefSeq" id="WP_008328770.1">
    <property type="nucleotide sequence ID" value="NZ_CH902578.1"/>
</dbReference>
<organism evidence="2 3">
    <name type="scientific">Maritimibacter alkaliphilus HTCC2654</name>
    <dbReference type="NCBI Taxonomy" id="314271"/>
    <lineage>
        <taxon>Bacteria</taxon>
        <taxon>Pseudomonadati</taxon>
        <taxon>Pseudomonadota</taxon>
        <taxon>Alphaproteobacteria</taxon>
        <taxon>Rhodobacterales</taxon>
        <taxon>Roseobacteraceae</taxon>
        <taxon>Maritimibacter</taxon>
    </lineage>
</organism>
<name>A3VE17_9RHOB</name>
<comment type="caution">
    <text evidence="2">The sequence shown here is derived from an EMBL/GenBank/DDBJ whole genome shotgun (WGS) entry which is preliminary data.</text>
</comment>
<sequence length="49" mass="5176">MRLASNYCGSCFNEKPGWQKPGSLIAMAAIPAIVVVGFFAFIMLAVPTG</sequence>